<reference evidence="2" key="1">
    <citation type="submission" date="2022-07" db="EMBL/GenBank/DDBJ databases">
        <title>Complete Genome Sequence of the Radioresistant Bacterium Deinococcus aetherius ST0316, Isolated from the Air Dust collected in Lower Stratosphere above Japan.</title>
        <authorList>
            <person name="Satoh K."/>
            <person name="Hagiwara K."/>
            <person name="Katsumata K."/>
            <person name="Kubo A."/>
            <person name="Yokobori S."/>
            <person name="Yamagishi A."/>
            <person name="Oono Y."/>
            <person name="Narumi I."/>
        </authorList>
    </citation>
    <scope>NUCLEOTIDE SEQUENCE</scope>
    <source>
        <strain evidence="2">ST0316</strain>
        <plasmid evidence="2">pDAETH-1</plasmid>
    </source>
</reference>
<feature type="signal peptide" evidence="1">
    <location>
        <begin position="1"/>
        <end position="25"/>
    </location>
</feature>
<evidence type="ECO:0008006" key="4">
    <source>
        <dbReference type="Google" id="ProtNLM"/>
    </source>
</evidence>
<dbReference type="Proteomes" id="UP001064971">
    <property type="component" value="Plasmid pDAETH-1"/>
</dbReference>
<dbReference type="Pfam" id="PF17963">
    <property type="entry name" value="Big_9"/>
    <property type="match status" value="2"/>
</dbReference>
<keyword evidence="1" id="KW-0732">Signal</keyword>
<feature type="chain" id="PRO_5047280212" description="Tandem-95 repeat protein" evidence="1">
    <location>
        <begin position="26"/>
        <end position="247"/>
    </location>
</feature>
<evidence type="ECO:0000313" key="3">
    <source>
        <dbReference type="Proteomes" id="UP001064971"/>
    </source>
</evidence>
<evidence type="ECO:0000313" key="2">
    <source>
        <dbReference type="EMBL" id="BDP43434.1"/>
    </source>
</evidence>
<name>A0ABN6RL12_9DEIO</name>
<keyword evidence="2" id="KW-0614">Plasmid</keyword>
<accession>A0ABN6RL12</accession>
<gene>
    <name evidence="2" type="ORF">DAETH_34030</name>
</gene>
<evidence type="ECO:0000256" key="1">
    <source>
        <dbReference type="SAM" id="SignalP"/>
    </source>
</evidence>
<protein>
    <recommendedName>
        <fullName evidence="4">Tandem-95 repeat protein</fullName>
    </recommendedName>
</protein>
<dbReference type="RefSeq" id="WP_264777915.1">
    <property type="nucleotide sequence ID" value="NZ_AP026561.1"/>
</dbReference>
<dbReference type="PANTHER" id="PTHR34720">
    <property type="entry name" value="MICROCYSTIN DEPENDENT PROTEIN"/>
    <property type="match status" value="1"/>
</dbReference>
<keyword evidence="3" id="KW-1185">Reference proteome</keyword>
<organism evidence="2 3">
    <name type="scientific">Deinococcus aetherius</name>
    <dbReference type="NCBI Taxonomy" id="200252"/>
    <lineage>
        <taxon>Bacteria</taxon>
        <taxon>Thermotogati</taxon>
        <taxon>Deinococcota</taxon>
        <taxon>Deinococci</taxon>
        <taxon>Deinococcales</taxon>
        <taxon>Deinococcaceae</taxon>
        <taxon>Deinococcus</taxon>
    </lineage>
</organism>
<dbReference type="PANTHER" id="PTHR34720:SF9">
    <property type="entry name" value="BLR4714 PROTEIN"/>
    <property type="match status" value="1"/>
</dbReference>
<dbReference type="PROSITE" id="PS51257">
    <property type="entry name" value="PROKAR_LIPOPROTEIN"/>
    <property type="match status" value="1"/>
</dbReference>
<proteinExistence type="predicted"/>
<dbReference type="Gene3D" id="2.60.40.3440">
    <property type="match status" value="2"/>
</dbReference>
<geneLocation type="plasmid" evidence="2 3">
    <name>pDAETH-1</name>
</geneLocation>
<sequence length="247" mass="25557">MSLHPRLWFRSVLAASLALSLAACGAGVPTPQNEAPTGRVTDAEVTSQGLLDFLVGPTTTDARDDATATETGRTILILVLGNDRGRNLSVAALGRAANGTVTLDGARVQYRPNDGFTGTDTFTYTAAGERGQDTATVTVNVLPRNPEAPTANDDTAQTAANTPVGIAVLANDTDPDRDPLTVLSASQPANGTAEVVFNGFTGRSEAVKYTPNPGFTGTDTFTYQMSDSDGFNEGDGGDTATVTVTVR</sequence>
<dbReference type="EMBL" id="AP026561">
    <property type="protein sequence ID" value="BDP43434.1"/>
    <property type="molecule type" value="Genomic_DNA"/>
</dbReference>